<evidence type="ECO:0000313" key="4">
    <source>
        <dbReference type="EMBL" id="KAF4087580.1"/>
    </source>
</evidence>
<dbReference type="GO" id="GO:0004016">
    <property type="term" value="F:adenylate cyclase activity"/>
    <property type="evidence" value="ECO:0007669"/>
    <property type="project" value="TreeGrafter"/>
</dbReference>
<evidence type="ECO:0000256" key="3">
    <source>
        <dbReference type="ARBA" id="ARBA00023239"/>
    </source>
</evidence>
<dbReference type="SUPFAM" id="SSF55073">
    <property type="entry name" value="Nucleotide cyclase"/>
    <property type="match status" value="2"/>
</dbReference>
<protein>
    <submittedName>
        <fullName evidence="4">Uncharacterized protein</fullName>
    </submittedName>
</protein>
<dbReference type="PANTHER" id="PTHR16305:SF28">
    <property type="entry name" value="GUANYLATE CYCLASE DOMAIN-CONTAINING PROTEIN"/>
    <property type="match status" value="1"/>
</dbReference>
<evidence type="ECO:0000256" key="2">
    <source>
        <dbReference type="ARBA" id="ARBA00022840"/>
    </source>
</evidence>
<evidence type="ECO:0000313" key="5">
    <source>
        <dbReference type="Proteomes" id="UP000593565"/>
    </source>
</evidence>
<name>A0A7J6AY01_AMEME</name>
<comment type="caution">
    <text evidence="4">The sequence shown here is derived from an EMBL/GenBank/DDBJ whole genome shotgun (WGS) entry which is preliminary data.</text>
</comment>
<dbReference type="GO" id="GO:0005737">
    <property type="term" value="C:cytoplasm"/>
    <property type="evidence" value="ECO:0007669"/>
    <property type="project" value="TreeGrafter"/>
</dbReference>
<dbReference type="GO" id="GO:0005524">
    <property type="term" value="F:ATP binding"/>
    <property type="evidence" value="ECO:0007669"/>
    <property type="project" value="UniProtKB-KW"/>
</dbReference>
<dbReference type="Proteomes" id="UP000593565">
    <property type="component" value="Unassembled WGS sequence"/>
</dbReference>
<proteinExistence type="predicted"/>
<dbReference type="InterPro" id="IPR029787">
    <property type="entry name" value="Nucleotide_cyclase"/>
</dbReference>
<evidence type="ECO:0000256" key="1">
    <source>
        <dbReference type="ARBA" id="ARBA00022741"/>
    </source>
</evidence>
<keyword evidence="5" id="KW-1185">Reference proteome</keyword>
<dbReference type="EMBL" id="JAAGNN010000006">
    <property type="protein sequence ID" value="KAF4087580.1"/>
    <property type="molecule type" value="Genomic_DNA"/>
</dbReference>
<sequence>MDLYSCPVFNSRIMNADLYSVLTSESVRTREDKTGVLLYLSTPGLIIDQHNPCLKSVARICAAGGYIVHDTGDTILAEWVVEDVVLSDAISQVVQCAFQILDKCDKQRRKHLKIVISSGRFFRARVGVGARQLFAVFGTAVDEMRSAMARAEPGYIMLSPEAWRLCRKNDLPVTWTENQQVVKMRTTVRMQRLQEAWPVTIMFVNVQYVQAQTDVRRSCHRVSNIIAEQMFRMVSVGLSTGRVFYTLQRRPEINEYTVYGRTVHVASALVKEHLGMVSCDVATSLYSMLPLLPSMFQETKDRLEQVHKRDEIYQM</sequence>
<keyword evidence="2" id="KW-0067">ATP-binding</keyword>
<keyword evidence="3" id="KW-0456">Lyase</keyword>
<keyword evidence="1" id="KW-0547">Nucleotide-binding</keyword>
<dbReference type="AlphaFoldDB" id="A0A7J6AY01"/>
<organism evidence="4 5">
    <name type="scientific">Ameiurus melas</name>
    <name type="common">Black bullhead</name>
    <name type="synonym">Silurus melas</name>
    <dbReference type="NCBI Taxonomy" id="219545"/>
    <lineage>
        <taxon>Eukaryota</taxon>
        <taxon>Metazoa</taxon>
        <taxon>Chordata</taxon>
        <taxon>Craniata</taxon>
        <taxon>Vertebrata</taxon>
        <taxon>Euteleostomi</taxon>
        <taxon>Actinopterygii</taxon>
        <taxon>Neopterygii</taxon>
        <taxon>Teleostei</taxon>
        <taxon>Ostariophysi</taxon>
        <taxon>Siluriformes</taxon>
        <taxon>Ictaluridae</taxon>
        <taxon>Ameiurus</taxon>
    </lineage>
</organism>
<dbReference type="Gene3D" id="3.30.70.1230">
    <property type="entry name" value="Nucleotide cyclase"/>
    <property type="match status" value="1"/>
</dbReference>
<gene>
    <name evidence="4" type="ORF">AMELA_G00072190</name>
</gene>
<dbReference type="PANTHER" id="PTHR16305">
    <property type="entry name" value="TESTICULAR SOLUBLE ADENYLYL CYCLASE"/>
    <property type="match status" value="1"/>
</dbReference>
<accession>A0A7J6AY01</accession>
<reference evidence="4 5" key="1">
    <citation type="submission" date="2020-02" db="EMBL/GenBank/DDBJ databases">
        <title>A chromosome-scale genome assembly of the black bullhead catfish (Ameiurus melas).</title>
        <authorList>
            <person name="Wen M."/>
            <person name="Zham M."/>
            <person name="Cabau C."/>
            <person name="Klopp C."/>
            <person name="Donnadieu C."/>
            <person name="Roques C."/>
            <person name="Bouchez O."/>
            <person name="Lampietro C."/>
            <person name="Jouanno E."/>
            <person name="Herpin A."/>
            <person name="Louis A."/>
            <person name="Berthelot C."/>
            <person name="Parey E."/>
            <person name="Roest-Crollius H."/>
            <person name="Braasch I."/>
            <person name="Postlethwait J."/>
            <person name="Robinson-Rechavi M."/>
            <person name="Echchiki A."/>
            <person name="Begum T."/>
            <person name="Montfort J."/>
            <person name="Schartl M."/>
            <person name="Bobe J."/>
            <person name="Guiguen Y."/>
        </authorList>
    </citation>
    <scope>NUCLEOTIDE SEQUENCE [LARGE SCALE GENOMIC DNA]</scope>
    <source>
        <strain evidence="4">M_S1</strain>
        <tissue evidence="4">Blood</tissue>
    </source>
</reference>